<dbReference type="SUPFAM" id="SSF56112">
    <property type="entry name" value="Protein kinase-like (PK-like)"/>
    <property type="match status" value="1"/>
</dbReference>
<dbReference type="GO" id="GO:0006646">
    <property type="term" value="P:phosphatidylethanolamine biosynthetic process"/>
    <property type="evidence" value="ECO:0007669"/>
    <property type="project" value="TreeGrafter"/>
</dbReference>
<accession>A0A1C7NRD7</accession>
<dbReference type="GO" id="GO:0004103">
    <property type="term" value="F:choline kinase activity"/>
    <property type="evidence" value="ECO:0007669"/>
    <property type="project" value="TreeGrafter"/>
</dbReference>
<keyword evidence="3" id="KW-1185">Reference proteome</keyword>
<dbReference type="GO" id="GO:0004305">
    <property type="term" value="F:ethanolamine kinase activity"/>
    <property type="evidence" value="ECO:0007669"/>
    <property type="project" value="TreeGrafter"/>
</dbReference>
<dbReference type="GO" id="GO:0005737">
    <property type="term" value="C:cytoplasm"/>
    <property type="evidence" value="ECO:0007669"/>
    <property type="project" value="TreeGrafter"/>
</dbReference>
<evidence type="ECO:0000313" key="3">
    <source>
        <dbReference type="Proteomes" id="UP000093000"/>
    </source>
</evidence>
<proteinExistence type="inferred from homology"/>
<dbReference type="CDD" id="cd05157">
    <property type="entry name" value="ETNK_euk"/>
    <property type="match status" value="1"/>
</dbReference>
<dbReference type="PANTHER" id="PTHR22603:SF93">
    <property type="entry name" value="RE24176P"/>
    <property type="match status" value="1"/>
</dbReference>
<evidence type="ECO:0000256" key="1">
    <source>
        <dbReference type="ARBA" id="ARBA00038211"/>
    </source>
</evidence>
<keyword evidence="2" id="KW-0808">Transferase</keyword>
<comment type="caution">
    <text evidence="2">The sequence shown here is derived from an EMBL/GenBank/DDBJ whole genome shotgun (WGS) entry which is preliminary data.</text>
</comment>
<dbReference type="Proteomes" id="UP000093000">
    <property type="component" value="Unassembled WGS sequence"/>
</dbReference>
<comment type="similarity">
    <text evidence="1">Belongs to the choline/ethanolamine kinase family.</text>
</comment>
<evidence type="ECO:0000313" key="2">
    <source>
        <dbReference type="EMBL" id="OBZ90986.1"/>
    </source>
</evidence>
<dbReference type="Gene3D" id="3.30.200.20">
    <property type="entry name" value="Phosphorylase Kinase, domain 1"/>
    <property type="match status" value="1"/>
</dbReference>
<dbReference type="EMBL" id="LUGH01000026">
    <property type="protein sequence ID" value="OBZ90986.1"/>
    <property type="molecule type" value="Genomic_DNA"/>
</dbReference>
<sequence length="374" mass="42786">MSEKASSPISSEHSSNTLPSIPGCDTIIDLTVLKGDELRSKVLKLVQVLFPEWAEGVDAIQLDRVSGAMTNAVFFVHANDRDRLLMRVYGIGVDQIIDRENELDWLARLSHLNIGASLLGIFGNGRFEQYLPSTTLTSHDIQDPETSNQVASCLRELHDIVAVYPYQPSVHKLEIWSNIDKWYRVVIGLLPSLISKHEGWAKVLTTFNLERLPFEIEECKHILSRSDSPIVFAHNDTQYGNLLRLAKTDELVVVDFEYAGYNPRGVDIANHFCEWMYDYHSDAPASMKPDQFPTEQEQIRFLTAYLNTPSKYSKTVGTPESLQKEVNMWLMAVHLSWGLWGLIQAHQSEIEFDYFLYSVQRLNAFRQEFAKWKS</sequence>
<dbReference type="STRING" id="101091.A0A1C7NRD7"/>
<dbReference type="Pfam" id="PF01633">
    <property type="entry name" value="Choline_kinase"/>
    <property type="match status" value="1"/>
</dbReference>
<dbReference type="OrthoDB" id="10267235at2759"/>
<dbReference type="InterPro" id="IPR011009">
    <property type="entry name" value="Kinase-like_dom_sf"/>
</dbReference>
<dbReference type="Gene3D" id="3.90.1200.10">
    <property type="match status" value="1"/>
</dbReference>
<name>A0A1C7NRD7_9FUNG</name>
<dbReference type="FunCoup" id="A0A1C7NRD7">
    <property type="interactions" value="409"/>
</dbReference>
<keyword evidence="2" id="KW-0418">Kinase</keyword>
<dbReference type="PANTHER" id="PTHR22603">
    <property type="entry name" value="CHOLINE/ETHANOALAMINE KINASE"/>
    <property type="match status" value="1"/>
</dbReference>
<reference evidence="2 3" key="1">
    <citation type="submission" date="2016-03" db="EMBL/GenBank/DDBJ databases">
        <title>Choanephora cucurbitarum.</title>
        <authorList>
            <person name="Min B."/>
            <person name="Park H."/>
            <person name="Park J.-H."/>
            <person name="Shin H.-D."/>
            <person name="Choi I.-G."/>
        </authorList>
    </citation>
    <scope>NUCLEOTIDE SEQUENCE [LARGE SCALE GENOMIC DNA]</scope>
    <source>
        <strain evidence="2 3">KUS-F28377</strain>
    </source>
</reference>
<organism evidence="2 3">
    <name type="scientific">Choanephora cucurbitarum</name>
    <dbReference type="NCBI Taxonomy" id="101091"/>
    <lineage>
        <taxon>Eukaryota</taxon>
        <taxon>Fungi</taxon>
        <taxon>Fungi incertae sedis</taxon>
        <taxon>Mucoromycota</taxon>
        <taxon>Mucoromycotina</taxon>
        <taxon>Mucoromycetes</taxon>
        <taxon>Mucorales</taxon>
        <taxon>Mucorineae</taxon>
        <taxon>Choanephoraceae</taxon>
        <taxon>Choanephoroideae</taxon>
        <taxon>Choanephora</taxon>
    </lineage>
</organism>
<gene>
    <name evidence="2" type="ORF">A0J61_00966</name>
</gene>
<dbReference type="AlphaFoldDB" id="A0A1C7NRD7"/>
<protein>
    <submittedName>
        <fullName evidence="2">Putative choline kinase 2</fullName>
    </submittedName>
</protein>
<dbReference type="InParanoid" id="A0A1C7NRD7"/>